<evidence type="ECO:0000313" key="1">
    <source>
        <dbReference type="EMBL" id="KAI8008712.1"/>
    </source>
</evidence>
<gene>
    <name evidence="1" type="ORF">LOK49_LG07G02328</name>
</gene>
<organism evidence="1 2">
    <name type="scientific">Camellia lanceoleosa</name>
    <dbReference type="NCBI Taxonomy" id="1840588"/>
    <lineage>
        <taxon>Eukaryota</taxon>
        <taxon>Viridiplantae</taxon>
        <taxon>Streptophyta</taxon>
        <taxon>Embryophyta</taxon>
        <taxon>Tracheophyta</taxon>
        <taxon>Spermatophyta</taxon>
        <taxon>Magnoliopsida</taxon>
        <taxon>eudicotyledons</taxon>
        <taxon>Gunneridae</taxon>
        <taxon>Pentapetalae</taxon>
        <taxon>asterids</taxon>
        <taxon>Ericales</taxon>
        <taxon>Theaceae</taxon>
        <taxon>Camellia</taxon>
    </lineage>
</organism>
<name>A0ACC0H7I0_9ERIC</name>
<reference evidence="1 2" key="1">
    <citation type="journal article" date="2022" name="Plant J.">
        <title>Chromosome-level genome of Camellia lanceoleosa provides a valuable resource for understanding genome evolution and self-incompatibility.</title>
        <authorList>
            <person name="Gong W."/>
            <person name="Xiao S."/>
            <person name="Wang L."/>
            <person name="Liao Z."/>
            <person name="Chang Y."/>
            <person name="Mo W."/>
            <person name="Hu G."/>
            <person name="Li W."/>
            <person name="Zhao G."/>
            <person name="Zhu H."/>
            <person name="Hu X."/>
            <person name="Ji K."/>
            <person name="Xiang X."/>
            <person name="Song Q."/>
            <person name="Yuan D."/>
            <person name="Jin S."/>
            <person name="Zhang L."/>
        </authorList>
    </citation>
    <scope>NUCLEOTIDE SEQUENCE [LARGE SCALE GENOMIC DNA]</scope>
    <source>
        <strain evidence="1">SQ_2022a</strain>
    </source>
</reference>
<protein>
    <submittedName>
        <fullName evidence="1">Uncharacterized protein</fullName>
    </submittedName>
</protein>
<dbReference type="EMBL" id="CM045764">
    <property type="protein sequence ID" value="KAI8008712.1"/>
    <property type="molecule type" value="Genomic_DNA"/>
</dbReference>
<accession>A0ACC0H7I0</accession>
<evidence type="ECO:0000313" key="2">
    <source>
        <dbReference type="Proteomes" id="UP001060215"/>
    </source>
</evidence>
<keyword evidence="2" id="KW-1185">Reference proteome</keyword>
<proteinExistence type="predicted"/>
<dbReference type="Proteomes" id="UP001060215">
    <property type="component" value="Chromosome 7"/>
</dbReference>
<sequence length="134" mass="14249">MPTTSRARSLAAMRVQRIDSLVVPCLIPPPVPENIKDLGSLSMLASQSMTTISSSVAAGEASQLKHVQSMSPRNAAELTVAGKKAKKLGLSQWVMPGINDTLLNIFDYGFKRFGSIRGGFGETGSEIDSQVELG</sequence>
<comment type="caution">
    <text evidence="1">The sequence shown here is derived from an EMBL/GenBank/DDBJ whole genome shotgun (WGS) entry which is preliminary data.</text>
</comment>